<reference evidence="3 4" key="1">
    <citation type="submission" date="2023-04" db="EMBL/GenBank/DDBJ databases">
        <title>Bacteria Genome Submission.</title>
        <authorList>
            <person name="Isaac P."/>
        </authorList>
    </citation>
    <scope>NUCLEOTIDE SEQUENCE [LARGE SCALE GENOMIC DNA]</scope>
    <source>
        <strain evidence="3 4">SampleS7P1</strain>
    </source>
</reference>
<keyword evidence="1" id="KW-0863">Zinc-finger</keyword>
<evidence type="ECO:0000313" key="3">
    <source>
        <dbReference type="EMBL" id="WGX75169.1"/>
    </source>
</evidence>
<name>A0ABY8R0Y1_PARBF</name>
<evidence type="ECO:0000313" key="4">
    <source>
        <dbReference type="Proteomes" id="UP001239169"/>
    </source>
</evidence>
<dbReference type="Proteomes" id="UP001239169">
    <property type="component" value="Chromosome"/>
</dbReference>
<dbReference type="PROSITE" id="PS50966">
    <property type="entry name" value="ZF_SWIM"/>
    <property type="match status" value="1"/>
</dbReference>
<dbReference type="EMBL" id="CP124685">
    <property type="protein sequence ID" value="WGX75169.1"/>
    <property type="molecule type" value="Genomic_DNA"/>
</dbReference>
<accession>A0ABY8R0Y1</accession>
<keyword evidence="4" id="KW-1185">Reference proteome</keyword>
<keyword evidence="1" id="KW-0862">Zinc</keyword>
<proteinExistence type="predicted"/>
<dbReference type="InterPro" id="IPR007527">
    <property type="entry name" value="Znf_SWIM"/>
</dbReference>
<evidence type="ECO:0000256" key="1">
    <source>
        <dbReference type="PROSITE-ProRule" id="PRU00325"/>
    </source>
</evidence>
<evidence type="ECO:0000259" key="2">
    <source>
        <dbReference type="PROSITE" id="PS50966"/>
    </source>
</evidence>
<sequence length="306" mass="36206">MDFKIVNEVLLQNIDRYRLDRSRDYYKQGYIEESFFSKEEDKISLYGTVASKYQREIYNSFLIIDLNDKKIISSGCTCEDFNQNTTLNNHFICKHIACITLKEIDNLKSNIVNNLKLKTMDIKEQTRPKVNTRFINKDLLNYFKVIPKEKVNLEVDITSYLNQTLEVEFKIGNDKMYTLKDFKQFATSRVDGNPIMYGKDFIYDPKSSYFEDDEELAQFIEDYGLSLVDNINSRKNRYMILNPSLLKRLMEKLKYKEFTFNYNRKTYNPQIINGYVPIDVEIKKVGDKIVILNNDNLPVPLSKKEM</sequence>
<organism evidence="3 4">
    <name type="scientific">Paraclostridium bifermentans</name>
    <name type="common">Clostridium bifermentans</name>
    <dbReference type="NCBI Taxonomy" id="1490"/>
    <lineage>
        <taxon>Bacteria</taxon>
        <taxon>Bacillati</taxon>
        <taxon>Bacillota</taxon>
        <taxon>Clostridia</taxon>
        <taxon>Peptostreptococcales</taxon>
        <taxon>Peptostreptococcaceae</taxon>
        <taxon>Paraclostridium</taxon>
    </lineage>
</organism>
<keyword evidence="1" id="KW-0479">Metal-binding</keyword>
<feature type="domain" description="SWIM-type" evidence="2">
    <location>
        <begin position="61"/>
        <end position="104"/>
    </location>
</feature>
<gene>
    <name evidence="3" type="ORF">QJS64_13995</name>
</gene>
<protein>
    <recommendedName>
        <fullName evidence="2">SWIM-type domain-containing protein</fullName>
    </recommendedName>
</protein>